<protein>
    <recommendedName>
        <fullName evidence="8">DNA polymerase Y-family little finger domain-containing protein</fullName>
    </recommendedName>
</protein>
<keyword evidence="5" id="KW-0234">DNA repair</keyword>
<dbReference type="GO" id="GO:0003684">
    <property type="term" value="F:damaged DNA binding"/>
    <property type="evidence" value="ECO:0007669"/>
    <property type="project" value="InterPro"/>
</dbReference>
<proteinExistence type="predicted"/>
<evidence type="ECO:0000256" key="6">
    <source>
        <dbReference type="ARBA" id="ARBA00023242"/>
    </source>
</evidence>
<dbReference type="GO" id="GO:0003887">
    <property type="term" value="F:DNA-directed DNA polymerase activity"/>
    <property type="evidence" value="ECO:0007669"/>
    <property type="project" value="TreeGrafter"/>
</dbReference>
<dbReference type="GO" id="GO:0005657">
    <property type="term" value="C:replication fork"/>
    <property type="evidence" value="ECO:0007669"/>
    <property type="project" value="TreeGrafter"/>
</dbReference>
<keyword evidence="4" id="KW-0227">DNA damage</keyword>
<keyword evidence="2" id="KW-0808">Transferase</keyword>
<evidence type="ECO:0000256" key="1">
    <source>
        <dbReference type="ARBA" id="ARBA00004123"/>
    </source>
</evidence>
<dbReference type="GO" id="GO:0005634">
    <property type="term" value="C:nucleus"/>
    <property type="evidence" value="ECO:0007669"/>
    <property type="project" value="UniProtKB-SubCell"/>
</dbReference>
<dbReference type="PANTHER" id="PTHR45873">
    <property type="entry name" value="DNA POLYMERASE ETA"/>
    <property type="match status" value="1"/>
</dbReference>
<dbReference type="Gene3D" id="3.30.1490.100">
    <property type="entry name" value="DNA polymerase, Y-family, little finger domain"/>
    <property type="match status" value="1"/>
</dbReference>
<name>A0A835HDJ2_9MAGN</name>
<dbReference type="Proteomes" id="UP000631114">
    <property type="component" value="Unassembled WGS sequence"/>
</dbReference>
<evidence type="ECO:0000256" key="5">
    <source>
        <dbReference type="ARBA" id="ARBA00023204"/>
    </source>
</evidence>
<dbReference type="EMBL" id="JADFTS010000007">
    <property type="protein sequence ID" value="KAF9596367.1"/>
    <property type="molecule type" value="Genomic_DNA"/>
</dbReference>
<evidence type="ECO:0000256" key="7">
    <source>
        <dbReference type="SAM" id="MobiDB-lite"/>
    </source>
</evidence>
<dbReference type="GO" id="GO:0009314">
    <property type="term" value="P:response to radiation"/>
    <property type="evidence" value="ECO:0007669"/>
    <property type="project" value="TreeGrafter"/>
</dbReference>
<dbReference type="AlphaFoldDB" id="A0A835HDJ2"/>
<keyword evidence="10" id="KW-1185">Reference proteome</keyword>
<comment type="subcellular location">
    <subcellularLocation>
        <location evidence="1">Nucleus</location>
    </subcellularLocation>
</comment>
<feature type="domain" description="DNA polymerase Y-family little finger" evidence="8">
    <location>
        <begin position="122"/>
        <end position="213"/>
    </location>
</feature>
<dbReference type="GO" id="GO:0046872">
    <property type="term" value="F:metal ion binding"/>
    <property type="evidence" value="ECO:0007669"/>
    <property type="project" value="UniProtKB-KW"/>
</dbReference>
<evidence type="ECO:0000256" key="3">
    <source>
        <dbReference type="ARBA" id="ARBA00022723"/>
    </source>
</evidence>
<evidence type="ECO:0000313" key="10">
    <source>
        <dbReference type="Proteomes" id="UP000631114"/>
    </source>
</evidence>
<keyword evidence="6" id="KW-0539">Nucleus</keyword>
<dbReference type="GO" id="GO:0006281">
    <property type="term" value="P:DNA repair"/>
    <property type="evidence" value="ECO:0007669"/>
    <property type="project" value="UniProtKB-KW"/>
</dbReference>
<dbReference type="InterPro" id="IPR052230">
    <property type="entry name" value="DNA_polymerase_eta"/>
</dbReference>
<dbReference type="GO" id="GO:0042276">
    <property type="term" value="P:error-prone translesion synthesis"/>
    <property type="evidence" value="ECO:0007669"/>
    <property type="project" value="TreeGrafter"/>
</dbReference>
<dbReference type="GO" id="GO:0035861">
    <property type="term" value="C:site of double-strand break"/>
    <property type="evidence" value="ECO:0007669"/>
    <property type="project" value="TreeGrafter"/>
</dbReference>
<comment type="caution">
    <text evidence="9">The sequence shown here is derived from an EMBL/GenBank/DDBJ whole genome shotgun (WGS) entry which is preliminary data.</text>
</comment>
<sequence length="217" mass="24616">MRRETMLSENPPEKLEAIDEENGNKKGENVREWICSSNTNHNDKILACGAIIVAELRMQEATWRKAWEFSYKPDLGVNSVGDLLQFSRRLSTRERYGVNTVYIVMDLARGVNGDEVEGRLLPKSHGSGKTFPGPQVLKTITSVECWLNNLCEELSERIQFDLDQNNRVAHTLTLNARVYKTNDSDSFKKFPSKSCPLRYGTAKIEENALKLFNSGLT</sequence>
<evidence type="ECO:0000313" key="9">
    <source>
        <dbReference type="EMBL" id="KAF9596367.1"/>
    </source>
</evidence>
<dbReference type="InterPro" id="IPR017961">
    <property type="entry name" value="DNA_pol_Y-fam_little_finger"/>
</dbReference>
<reference evidence="9 10" key="1">
    <citation type="submission" date="2020-10" db="EMBL/GenBank/DDBJ databases">
        <title>The Coptis chinensis genome and diversification of protoberbering-type alkaloids.</title>
        <authorList>
            <person name="Wang B."/>
            <person name="Shu S."/>
            <person name="Song C."/>
            <person name="Liu Y."/>
        </authorList>
    </citation>
    <scope>NUCLEOTIDE SEQUENCE [LARGE SCALE GENOMIC DNA]</scope>
    <source>
        <strain evidence="9">HL-2020</strain>
        <tissue evidence="9">Leaf</tissue>
    </source>
</reference>
<evidence type="ECO:0000259" key="8">
    <source>
        <dbReference type="Pfam" id="PF11799"/>
    </source>
</evidence>
<dbReference type="InterPro" id="IPR036775">
    <property type="entry name" value="DNA_pol_Y-fam_lit_finger_sf"/>
</dbReference>
<accession>A0A835HDJ2</accession>
<feature type="region of interest" description="Disordered" evidence="7">
    <location>
        <begin position="1"/>
        <end position="23"/>
    </location>
</feature>
<dbReference type="PANTHER" id="PTHR45873:SF1">
    <property type="entry name" value="DNA POLYMERASE ETA"/>
    <property type="match status" value="1"/>
</dbReference>
<organism evidence="9 10">
    <name type="scientific">Coptis chinensis</name>
    <dbReference type="NCBI Taxonomy" id="261450"/>
    <lineage>
        <taxon>Eukaryota</taxon>
        <taxon>Viridiplantae</taxon>
        <taxon>Streptophyta</taxon>
        <taxon>Embryophyta</taxon>
        <taxon>Tracheophyta</taxon>
        <taxon>Spermatophyta</taxon>
        <taxon>Magnoliopsida</taxon>
        <taxon>Ranunculales</taxon>
        <taxon>Ranunculaceae</taxon>
        <taxon>Coptidoideae</taxon>
        <taxon>Coptis</taxon>
    </lineage>
</organism>
<dbReference type="OrthoDB" id="1610642at2759"/>
<dbReference type="SUPFAM" id="SSF100879">
    <property type="entry name" value="Lesion bypass DNA polymerase (Y-family), little finger domain"/>
    <property type="match status" value="1"/>
</dbReference>
<keyword evidence="3" id="KW-0479">Metal-binding</keyword>
<dbReference type="Pfam" id="PF11799">
    <property type="entry name" value="IMS_C"/>
    <property type="match status" value="1"/>
</dbReference>
<evidence type="ECO:0000256" key="2">
    <source>
        <dbReference type="ARBA" id="ARBA00022679"/>
    </source>
</evidence>
<gene>
    <name evidence="9" type="ORF">IFM89_009715</name>
</gene>
<evidence type="ECO:0000256" key="4">
    <source>
        <dbReference type="ARBA" id="ARBA00022763"/>
    </source>
</evidence>